<keyword evidence="1" id="KW-1133">Transmembrane helix</keyword>
<feature type="transmembrane region" description="Helical" evidence="1">
    <location>
        <begin position="152"/>
        <end position="174"/>
    </location>
</feature>
<feature type="transmembrane region" description="Helical" evidence="1">
    <location>
        <begin position="194"/>
        <end position="215"/>
    </location>
</feature>
<evidence type="ECO:0000313" key="2">
    <source>
        <dbReference type="EMBL" id="NYF80056.1"/>
    </source>
</evidence>
<keyword evidence="1" id="KW-0812">Transmembrane</keyword>
<gene>
    <name evidence="2" type="ORF">HDF17_002376</name>
</gene>
<feature type="transmembrane region" description="Helical" evidence="1">
    <location>
        <begin position="123"/>
        <end position="140"/>
    </location>
</feature>
<evidence type="ECO:0000313" key="3">
    <source>
        <dbReference type="Proteomes" id="UP000589520"/>
    </source>
</evidence>
<keyword evidence="3" id="KW-1185">Reference proteome</keyword>
<accession>A0A7Y9PHR0</accession>
<dbReference type="AlphaFoldDB" id="A0A7Y9PHR0"/>
<name>A0A7Y9PHR0_9BACT</name>
<dbReference type="Pfam" id="PF09490">
    <property type="entry name" value="CbtA"/>
    <property type="match status" value="1"/>
</dbReference>
<feature type="transmembrane region" description="Helical" evidence="1">
    <location>
        <begin position="55"/>
        <end position="73"/>
    </location>
</feature>
<comment type="caution">
    <text evidence="2">The sequence shown here is derived from an EMBL/GenBank/DDBJ whole genome shotgun (WGS) entry which is preliminary data.</text>
</comment>
<dbReference type="Proteomes" id="UP000589520">
    <property type="component" value="Unassembled WGS sequence"/>
</dbReference>
<dbReference type="EMBL" id="JACCCW010000002">
    <property type="protein sequence ID" value="NYF80056.1"/>
    <property type="molecule type" value="Genomic_DNA"/>
</dbReference>
<proteinExistence type="predicted"/>
<sequence>MTGLLVFAFARWVGEPQVDQSIAFEAGMAQAKGEPAEPEMVSRRIQKGLGLLTGAVVYSTALGGIFGLVFAYVRGRISFARPRILAALIAGFGFIAIVLAPSLKYPANPPSVGNPETIGVRTGAYFLLIAISLTAMILTIKMGRRLSKSLGVWNASLLSGILFTALVGVSAYFLPVVDEVPAGFPASLLWKFRIASWETQVVLWSLLGLLFGWLTERKEDVIELRKQNRESPERMRYS</sequence>
<protein>
    <submittedName>
        <fullName evidence="2">Putative cobalt transporter CbtA</fullName>
    </submittedName>
</protein>
<organism evidence="2 3">
    <name type="scientific">Granulicella arctica</name>
    <dbReference type="NCBI Taxonomy" id="940613"/>
    <lineage>
        <taxon>Bacteria</taxon>
        <taxon>Pseudomonadati</taxon>
        <taxon>Acidobacteriota</taxon>
        <taxon>Terriglobia</taxon>
        <taxon>Terriglobales</taxon>
        <taxon>Acidobacteriaceae</taxon>
        <taxon>Granulicella</taxon>
    </lineage>
</organism>
<evidence type="ECO:0000256" key="1">
    <source>
        <dbReference type="SAM" id="Phobius"/>
    </source>
</evidence>
<feature type="transmembrane region" description="Helical" evidence="1">
    <location>
        <begin position="85"/>
        <end position="103"/>
    </location>
</feature>
<dbReference type="InterPro" id="IPR012666">
    <property type="entry name" value="CbtA_put"/>
</dbReference>
<keyword evidence="1" id="KW-0472">Membrane</keyword>
<reference evidence="2 3" key="1">
    <citation type="submission" date="2020-07" db="EMBL/GenBank/DDBJ databases">
        <title>Genomic Encyclopedia of Type Strains, Phase IV (KMG-V): Genome sequencing to study the core and pangenomes of soil and plant-associated prokaryotes.</title>
        <authorList>
            <person name="Whitman W."/>
        </authorList>
    </citation>
    <scope>NUCLEOTIDE SEQUENCE [LARGE SCALE GENOMIC DNA]</scope>
    <source>
        <strain evidence="2 3">X4EP2</strain>
    </source>
</reference>